<protein>
    <submittedName>
        <fullName evidence="1">Uncharacterized protein</fullName>
    </submittedName>
</protein>
<dbReference type="AlphaFoldDB" id="A0A4R6RMF3"/>
<name>A0A4R6RMF3_9FIRM</name>
<dbReference type="RefSeq" id="WP_133531194.1">
    <property type="nucleotide sequence ID" value="NZ_SNXX01000037.1"/>
</dbReference>
<gene>
    <name evidence="1" type="ORF">C7957_13720</name>
</gene>
<dbReference type="InterPro" id="IPR046653">
    <property type="entry name" value="DUF6765"/>
</dbReference>
<organism evidence="1 2">
    <name type="scientific">Halanaerobium saccharolyticum</name>
    <dbReference type="NCBI Taxonomy" id="43595"/>
    <lineage>
        <taxon>Bacteria</taxon>
        <taxon>Bacillati</taxon>
        <taxon>Bacillota</taxon>
        <taxon>Clostridia</taxon>
        <taxon>Halanaerobiales</taxon>
        <taxon>Halanaerobiaceae</taxon>
        <taxon>Halanaerobium</taxon>
    </lineage>
</organism>
<dbReference type="EMBL" id="SNXX01000037">
    <property type="protein sequence ID" value="TDP87863.1"/>
    <property type="molecule type" value="Genomic_DNA"/>
</dbReference>
<sequence length="368" mass="43176">MDHEFHYYMTYLIAARSGFNKKDAETLAYSSQYIDNNDHIFNISPGTDNHYQNYISQTKNITMPRKKLFRIYPIFHFVPGKVLAKDSRRKDGKLHHLNTTPDNKNANQILDSALETNNLYKIGLAVHAFADTYAHQNFVGYFEGYNHLGGVLQKSPAKVGHASATHKPDIPNLIWEDERLCSFNCKRNNKEIFLKAAGRIFEKLKLYNNPQISTQKLESEKEELVSDLSAAIGETTEKYSFFSNLFDKKDKNLRIKNYRKLSQQKQYGGTRVEKYNKYKWLDRVLANPVKILWFKLQREIPLIPIPVFIEAVKDFLGIEFSFKYSWKDKNKYKNSHWYRFQKAVKELQEEAETILENNTLSKMELEEL</sequence>
<accession>A0A4R6RMF3</accession>
<dbReference type="Pfam" id="PF20551">
    <property type="entry name" value="DUF6765"/>
    <property type="match status" value="1"/>
</dbReference>
<evidence type="ECO:0000313" key="2">
    <source>
        <dbReference type="Proteomes" id="UP000295176"/>
    </source>
</evidence>
<proteinExistence type="predicted"/>
<comment type="caution">
    <text evidence="1">The sequence shown here is derived from an EMBL/GenBank/DDBJ whole genome shotgun (WGS) entry which is preliminary data.</text>
</comment>
<evidence type="ECO:0000313" key="1">
    <source>
        <dbReference type="EMBL" id="TDP87863.1"/>
    </source>
</evidence>
<reference evidence="1 2" key="1">
    <citation type="submission" date="2019-03" db="EMBL/GenBank/DDBJ databases">
        <title>Subsurface microbial communities from deep shales in Ohio and West Virginia, USA.</title>
        <authorList>
            <person name="Wrighton K."/>
        </authorList>
    </citation>
    <scope>NUCLEOTIDE SEQUENCE [LARGE SCALE GENOMIC DNA]</scope>
    <source>
        <strain evidence="1 2">MSL 7</strain>
    </source>
</reference>
<dbReference type="Proteomes" id="UP000295176">
    <property type="component" value="Unassembled WGS sequence"/>
</dbReference>